<dbReference type="EMBL" id="DQZW01000160">
    <property type="protein sequence ID" value="HDL89936.1"/>
    <property type="molecule type" value="Genomic_DNA"/>
</dbReference>
<organism evidence="1">
    <name type="scientific">Thermodesulforhabdus norvegica</name>
    <dbReference type="NCBI Taxonomy" id="39841"/>
    <lineage>
        <taxon>Bacteria</taxon>
        <taxon>Pseudomonadati</taxon>
        <taxon>Thermodesulfobacteriota</taxon>
        <taxon>Syntrophobacteria</taxon>
        <taxon>Syntrophobacterales</taxon>
        <taxon>Thermodesulforhabdaceae</taxon>
        <taxon>Thermodesulforhabdus</taxon>
    </lineage>
</organism>
<reference evidence="1" key="1">
    <citation type="journal article" date="2020" name="mSystems">
        <title>Genome- and Community-Level Interaction Insights into Carbon Utilization and Element Cycling Functions of Hydrothermarchaeota in Hydrothermal Sediment.</title>
        <authorList>
            <person name="Zhou Z."/>
            <person name="Liu Y."/>
            <person name="Xu W."/>
            <person name="Pan J."/>
            <person name="Luo Z.H."/>
            <person name="Li M."/>
        </authorList>
    </citation>
    <scope>NUCLEOTIDE SEQUENCE [LARGE SCALE GENOMIC DNA]</scope>
    <source>
        <strain evidence="1">HyVt-19</strain>
    </source>
</reference>
<gene>
    <name evidence="1" type="ORF">ENG14_03430</name>
</gene>
<dbReference type="Proteomes" id="UP000886355">
    <property type="component" value="Unassembled WGS sequence"/>
</dbReference>
<proteinExistence type="predicted"/>
<dbReference type="AlphaFoldDB" id="A0A7C1AY53"/>
<accession>A0A7C1AY53</accession>
<name>A0A7C1AY53_9BACT</name>
<comment type="caution">
    <text evidence="1">The sequence shown here is derived from an EMBL/GenBank/DDBJ whole genome shotgun (WGS) entry which is preliminary data.</text>
</comment>
<sequence length="36" mass="4009">MPVTRIFDAVMEFDLPNTVAWVQAEIDDGTDVSVIL</sequence>
<feature type="non-terminal residue" evidence="1">
    <location>
        <position position="36"/>
    </location>
</feature>
<protein>
    <submittedName>
        <fullName evidence="1">Cobalamin-binding protein</fullName>
    </submittedName>
</protein>
<evidence type="ECO:0000313" key="1">
    <source>
        <dbReference type="EMBL" id="HDL89936.1"/>
    </source>
</evidence>